<feature type="domain" description="Transposase IS116/IS110/IS902 C-terminal" evidence="1">
    <location>
        <begin position="304"/>
        <end position="346"/>
    </location>
</feature>
<dbReference type="GO" id="GO:0004803">
    <property type="term" value="F:transposase activity"/>
    <property type="evidence" value="ECO:0007669"/>
    <property type="project" value="InterPro"/>
</dbReference>
<dbReference type="Proteomes" id="UP000724148">
    <property type="component" value="Unassembled WGS sequence"/>
</dbReference>
<dbReference type="GO" id="GO:0006313">
    <property type="term" value="P:DNA transposition"/>
    <property type="evidence" value="ECO:0007669"/>
    <property type="project" value="InterPro"/>
</dbReference>
<dbReference type="AlphaFoldDB" id="A0A931SC16"/>
<comment type="caution">
    <text evidence="2">The sequence shown here is derived from an EMBL/GenBank/DDBJ whole genome shotgun (WGS) entry which is preliminary data.</text>
</comment>
<evidence type="ECO:0000313" key="2">
    <source>
        <dbReference type="EMBL" id="MBI2096571.1"/>
    </source>
</evidence>
<protein>
    <submittedName>
        <fullName evidence="2">Transposase</fullName>
    </submittedName>
</protein>
<dbReference type="InterPro" id="IPR003346">
    <property type="entry name" value="Transposase_20"/>
</dbReference>
<gene>
    <name evidence="2" type="ORF">HYT40_00195</name>
</gene>
<dbReference type="EMBL" id="JACOZA010000003">
    <property type="protein sequence ID" value="MBI2096571.1"/>
    <property type="molecule type" value="Genomic_DNA"/>
</dbReference>
<sequence length="481" mass="53821">MTVSFGTMRTLSDALSPSACQAGDAVNDLSSLSRKGRKARGDHMARYIGIRHRVKKTARGEARPTMVAISEDGQAQTLELEDDTEELDFMLGMLPTGWRDALDGEDLSGFLRRHVVEKKETGKKEKDGPKKFRVPTGYQGMQAGDVIAMILGGSGDRLAYSMSRRGDEIGSTVLRIPPTDLKDRRGARSKDEDHLILAELAETSPEIFYPVTLRDRDTIAIGLAYRARRDAQLDRMACAQRVRQRAIGAVHISADGKYPEGTMEEVFKEAEANDAILAANLKEEAKRGAELKKAVRKVEVWTEVLAGVEGMGEVLAASLISRIADIRRFLTDAKLKKYCGVHVMKDGSFPRHMRMPVTPRQKRVAAADDALQAAVANGDVVAAEKSNDWVPSLRQALYLLGDQFNYRAESAWGLKLREYKTKFRAKHPAVETYENKKGEMKKRYTDGHIHRMATWRTITKFVEWLHREWRHLEAAQGKVAV</sequence>
<dbReference type="GO" id="GO:0003677">
    <property type="term" value="F:DNA binding"/>
    <property type="evidence" value="ECO:0007669"/>
    <property type="project" value="InterPro"/>
</dbReference>
<name>A0A931SC16_9BACT</name>
<evidence type="ECO:0000259" key="1">
    <source>
        <dbReference type="Pfam" id="PF02371"/>
    </source>
</evidence>
<dbReference type="Pfam" id="PF02371">
    <property type="entry name" value="Transposase_20"/>
    <property type="match status" value="1"/>
</dbReference>
<accession>A0A931SC16</accession>
<evidence type="ECO:0000313" key="3">
    <source>
        <dbReference type="Proteomes" id="UP000724148"/>
    </source>
</evidence>
<organism evidence="2 3">
    <name type="scientific">Candidatus Sungiibacteriota bacterium</name>
    <dbReference type="NCBI Taxonomy" id="2750080"/>
    <lineage>
        <taxon>Bacteria</taxon>
        <taxon>Candidatus Sungiibacteriota</taxon>
    </lineage>
</organism>
<reference evidence="2" key="1">
    <citation type="submission" date="2020-07" db="EMBL/GenBank/DDBJ databases">
        <title>Huge and variable diversity of episymbiotic CPR bacteria and DPANN archaea in groundwater ecosystems.</title>
        <authorList>
            <person name="He C.Y."/>
            <person name="Keren R."/>
            <person name="Whittaker M."/>
            <person name="Farag I.F."/>
            <person name="Doudna J."/>
            <person name="Cate J.H.D."/>
            <person name="Banfield J.F."/>
        </authorList>
    </citation>
    <scope>NUCLEOTIDE SEQUENCE</scope>
    <source>
        <strain evidence="2">NC_groundwater_193_Ag_S-0.1um_51_7</strain>
    </source>
</reference>
<proteinExistence type="predicted"/>